<feature type="chain" id="PRO_5007391714" description="C-type lectin domain-containing protein" evidence="2">
    <location>
        <begin position="23"/>
        <end position="689"/>
    </location>
</feature>
<keyword evidence="1" id="KW-0472">Membrane</keyword>
<dbReference type="EMBL" id="HACG01033455">
    <property type="protein sequence ID" value="CEK80320.1"/>
    <property type="molecule type" value="Transcribed_RNA"/>
</dbReference>
<dbReference type="SUPFAM" id="SSF56436">
    <property type="entry name" value="C-type lectin-like"/>
    <property type="match status" value="2"/>
</dbReference>
<dbReference type="InterPro" id="IPR001304">
    <property type="entry name" value="C-type_lectin-like"/>
</dbReference>
<dbReference type="AlphaFoldDB" id="A0A0B7AH34"/>
<dbReference type="PROSITE" id="PS50041">
    <property type="entry name" value="C_TYPE_LECTIN_2"/>
    <property type="match status" value="1"/>
</dbReference>
<evidence type="ECO:0000313" key="4">
    <source>
        <dbReference type="EMBL" id="CEK80319.1"/>
    </source>
</evidence>
<evidence type="ECO:0000256" key="2">
    <source>
        <dbReference type="SAM" id="SignalP"/>
    </source>
</evidence>
<evidence type="ECO:0000259" key="3">
    <source>
        <dbReference type="PROSITE" id="PS50041"/>
    </source>
</evidence>
<dbReference type="Pfam" id="PF00059">
    <property type="entry name" value="Lectin_C"/>
    <property type="match status" value="1"/>
</dbReference>
<proteinExistence type="predicted"/>
<dbReference type="InterPro" id="IPR050111">
    <property type="entry name" value="C-type_lectin/snaclec_domain"/>
</dbReference>
<dbReference type="CDD" id="cd00037">
    <property type="entry name" value="CLECT"/>
    <property type="match status" value="1"/>
</dbReference>
<dbReference type="Gene3D" id="3.10.100.10">
    <property type="entry name" value="Mannose-Binding Protein A, subunit A"/>
    <property type="match status" value="1"/>
</dbReference>
<reference evidence="4" key="1">
    <citation type="submission" date="2014-12" db="EMBL/GenBank/DDBJ databases">
        <title>Insight into the proteome of Arion vulgaris.</title>
        <authorList>
            <person name="Aradska J."/>
            <person name="Bulat T."/>
            <person name="Smidak R."/>
            <person name="Sarate P."/>
            <person name="Gangsoo J."/>
            <person name="Sialana F."/>
            <person name="Bilban M."/>
            <person name="Lubec G."/>
        </authorList>
    </citation>
    <scope>NUCLEOTIDE SEQUENCE</scope>
    <source>
        <tissue evidence="4">Skin</tissue>
    </source>
</reference>
<gene>
    <name evidence="4" type="primary">ORF120301</name>
    <name evidence="5" type="synonym">ORF120308</name>
</gene>
<evidence type="ECO:0000256" key="1">
    <source>
        <dbReference type="SAM" id="Phobius"/>
    </source>
</evidence>
<feature type="signal peptide" evidence="2">
    <location>
        <begin position="1"/>
        <end position="22"/>
    </location>
</feature>
<feature type="transmembrane region" description="Helical" evidence="1">
    <location>
        <begin position="438"/>
        <end position="465"/>
    </location>
</feature>
<evidence type="ECO:0000313" key="5">
    <source>
        <dbReference type="EMBL" id="CEK80320.1"/>
    </source>
</evidence>
<dbReference type="InterPro" id="IPR016187">
    <property type="entry name" value="CTDL_fold"/>
</dbReference>
<keyword evidence="1" id="KW-0812">Transmembrane</keyword>
<organism evidence="4">
    <name type="scientific">Arion vulgaris</name>
    <dbReference type="NCBI Taxonomy" id="1028688"/>
    <lineage>
        <taxon>Eukaryota</taxon>
        <taxon>Metazoa</taxon>
        <taxon>Spiralia</taxon>
        <taxon>Lophotrochozoa</taxon>
        <taxon>Mollusca</taxon>
        <taxon>Gastropoda</taxon>
        <taxon>Heterobranchia</taxon>
        <taxon>Euthyneura</taxon>
        <taxon>Panpulmonata</taxon>
        <taxon>Eupulmonata</taxon>
        <taxon>Stylommatophora</taxon>
        <taxon>Helicina</taxon>
        <taxon>Arionoidea</taxon>
        <taxon>Arionidae</taxon>
        <taxon>Arion</taxon>
    </lineage>
</organism>
<keyword evidence="2" id="KW-0732">Signal</keyword>
<sequence>MGKVYAVYLSLVFFSILSIVQSQTDLDTLNATRPCDHANAIRLPQDKKCLVPIKEARTWSAAAKTCEAYGGSLYETPDARIASRPDLVRCLSDMSDYKYADMWLNAVGLWSPHFFWINGTWLNAIDFCTRQTPPRDTGMVPLTSNTLSVDYCVSTCHDSGSRYIVMDRATQIPECYCKKELATQYQIKCRANTVDFTDTRAYYIVHSKEDSLIKIRDTDAFTRTLILCATVNSKTLKERQMQSGTCFTKNQFICCLGEAARCVNTNCFGPVCRFLMKDKCMLRVAINYSWYAARAYCVNEGGDLWNMHEFDEMTQVNQHLEDNSQYWIGATNYGWTFNGTMTKLGNLAFNDTVRVRCGHMFRETTDSVSSSSWSWSDAECNQEKAFLCQFNTTDFTKEELAKDVICPWVVPVDPTNTTIVSNISLPQRYTGVGGSEGFPIAGIIAAILAGIILLTCICLACACCSRSTWMSGRWRGVRERLAFIPYFANVPFAEYEGHGGMSSVSEHGSQVGLVKGEYHNAMSSGFAMSSSYAEQSGMFASKSMDQRNLESMDRRMAASNNYVSSGNTSAEERGFAAANSTMSMSARDYMTLQAQMNILDDVEVAALRESFRRKPEVSLVTDNVDMNFTVNQVSQGQSQMVSELSRASAERTMDGIIVSETEGGITLSLPERVVEEAKIYSTLKSTYNV</sequence>
<accession>A0A0B7AH34</accession>
<protein>
    <recommendedName>
        <fullName evidence="3">C-type lectin domain-containing protein</fullName>
    </recommendedName>
</protein>
<dbReference type="PANTHER" id="PTHR22803">
    <property type="entry name" value="MANNOSE, PHOSPHOLIPASE, LECTIN RECEPTOR RELATED"/>
    <property type="match status" value="1"/>
</dbReference>
<feature type="domain" description="C-type lectin" evidence="3">
    <location>
        <begin position="276"/>
        <end position="389"/>
    </location>
</feature>
<dbReference type="EMBL" id="HACG01033454">
    <property type="protein sequence ID" value="CEK80319.1"/>
    <property type="molecule type" value="Transcribed_RNA"/>
</dbReference>
<dbReference type="SMART" id="SM00034">
    <property type="entry name" value="CLECT"/>
    <property type="match status" value="1"/>
</dbReference>
<dbReference type="InterPro" id="IPR016186">
    <property type="entry name" value="C-type_lectin-like/link_sf"/>
</dbReference>
<name>A0A0B7AH34_9EUPU</name>
<keyword evidence="1" id="KW-1133">Transmembrane helix</keyword>